<dbReference type="InterPro" id="IPR003010">
    <property type="entry name" value="C-N_Hydrolase"/>
</dbReference>
<evidence type="ECO:0000259" key="1">
    <source>
        <dbReference type="PROSITE" id="PS50263"/>
    </source>
</evidence>
<dbReference type="PROSITE" id="PS50263">
    <property type="entry name" value="CN_HYDROLASE"/>
    <property type="match status" value="1"/>
</dbReference>
<name>A0A0D3KQ29_EMIH1</name>
<dbReference type="STRING" id="2903.R1FWI6"/>
<dbReference type="Proteomes" id="UP000013827">
    <property type="component" value="Unassembled WGS sequence"/>
</dbReference>
<dbReference type="Gene3D" id="3.60.110.10">
    <property type="entry name" value="Carbon-nitrogen hydrolase"/>
    <property type="match status" value="1"/>
</dbReference>
<dbReference type="CDD" id="cd07197">
    <property type="entry name" value="nitrilase"/>
    <property type="match status" value="1"/>
</dbReference>
<dbReference type="Pfam" id="PF00795">
    <property type="entry name" value="CN_hydrolase"/>
    <property type="match status" value="1"/>
</dbReference>
<evidence type="ECO:0000313" key="3">
    <source>
        <dbReference type="Proteomes" id="UP000013827"/>
    </source>
</evidence>
<evidence type="ECO:0000313" key="2">
    <source>
        <dbReference type="EnsemblProtists" id="EOD37864"/>
    </source>
</evidence>
<dbReference type="eggNOG" id="KOG0806">
    <property type="taxonomic scope" value="Eukaryota"/>
</dbReference>
<dbReference type="PANTHER" id="PTHR23088">
    <property type="entry name" value="NITRILASE-RELATED"/>
    <property type="match status" value="1"/>
</dbReference>
<keyword evidence="3" id="KW-1185">Reference proteome</keyword>
<dbReference type="HOGENOM" id="CLU_714629_0_0_1"/>
<feature type="domain" description="CN hydrolase" evidence="1">
    <location>
        <begin position="9"/>
        <end position="263"/>
    </location>
</feature>
<dbReference type="PaxDb" id="2903-EOD37864"/>
<dbReference type="SUPFAM" id="SSF56317">
    <property type="entry name" value="Carbon-nitrogen hydrolase"/>
    <property type="match status" value="1"/>
</dbReference>
<dbReference type="GeneID" id="17283133"/>
<sequence length="387" mass="41778">MLLAATGPLRVLGLQVELHAGQTEANLARAEALIRANPGHRLYVLPELSSHGYCDEVLSQLDPTRPERPAQDAESGSVTAFFCRLARDVDAHISYGFLRDAGAGRTCICQAVVDPRGQLVLAYDKMHLCDMGDCSEIAHGCSPGEGELGVFECDGVRVGVTICYDLRFPELYRALAWDAGCDLILHPAAFVRDATFPMYHQQFVATRAVENGVYLLSVSYAGERFGSSVACPPWIGDVPGLAAPLAAASLGTAEGVLPLVVEPRHLEAVRRAYPYRRDVHPRLRAPPAQGDRRMFGLRLYAFGWTLAMHPGRVATSMTMTICVPSISATVPVSTQHTPSAVEWGRPGAIVQHVSRVNNMRPVCNGAMHDVEAAIVEGTVVQQVVADS</sequence>
<protein>
    <recommendedName>
        <fullName evidence="1">CN hydrolase domain-containing protein</fullName>
    </recommendedName>
</protein>
<organism evidence="2 3">
    <name type="scientific">Emiliania huxleyi (strain CCMP1516)</name>
    <dbReference type="NCBI Taxonomy" id="280463"/>
    <lineage>
        <taxon>Eukaryota</taxon>
        <taxon>Haptista</taxon>
        <taxon>Haptophyta</taxon>
        <taxon>Prymnesiophyceae</taxon>
        <taxon>Isochrysidales</taxon>
        <taxon>Noelaerhabdaceae</taxon>
        <taxon>Emiliania</taxon>
    </lineage>
</organism>
<dbReference type="InterPro" id="IPR036526">
    <property type="entry name" value="C-N_Hydrolase_sf"/>
</dbReference>
<dbReference type="KEGG" id="ehx:EMIHUDRAFT_251892"/>
<dbReference type="AlphaFoldDB" id="A0A0D3KQ29"/>
<dbReference type="EnsemblProtists" id="EOD37864">
    <property type="protein sequence ID" value="EOD37864"/>
    <property type="gene ID" value="EMIHUDRAFT_251892"/>
</dbReference>
<dbReference type="RefSeq" id="XP_005790293.1">
    <property type="nucleotide sequence ID" value="XM_005790236.1"/>
</dbReference>
<reference evidence="3" key="1">
    <citation type="journal article" date="2013" name="Nature">
        <title>Pan genome of the phytoplankton Emiliania underpins its global distribution.</title>
        <authorList>
            <person name="Read B.A."/>
            <person name="Kegel J."/>
            <person name="Klute M.J."/>
            <person name="Kuo A."/>
            <person name="Lefebvre S.C."/>
            <person name="Maumus F."/>
            <person name="Mayer C."/>
            <person name="Miller J."/>
            <person name="Monier A."/>
            <person name="Salamov A."/>
            <person name="Young J."/>
            <person name="Aguilar M."/>
            <person name="Claverie J.M."/>
            <person name="Frickenhaus S."/>
            <person name="Gonzalez K."/>
            <person name="Herman E.K."/>
            <person name="Lin Y.C."/>
            <person name="Napier J."/>
            <person name="Ogata H."/>
            <person name="Sarno A.F."/>
            <person name="Shmutz J."/>
            <person name="Schroeder D."/>
            <person name="de Vargas C."/>
            <person name="Verret F."/>
            <person name="von Dassow P."/>
            <person name="Valentin K."/>
            <person name="Van de Peer Y."/>
            <person name="Wheeler G."/>
            <person name="Dacks J.B."/>
            <person name="Delwiche C.F."/>
            <person name="Dyhrman S.T."/>
            <person name="Glockner G."/>
            <person name="John U."/>
            <person name="Richards T."/>
            <person name="Worden A.Z."/>
            <person name="Zhang X."/>
            <person name="Grigoriev I.V."/>
            <person name="Allen A.E."/>
            <person name="Bidle K."/>
            <person name="Borodovsky M."/>
            <person name="Bowler C."/>
            <person name="Brownlee C."/>
            <person name="Cock J.M."/>
            <person name="Elias M."/>
            <person name="Gladyshev V.N."/>
            <person name="Groth M."/>
            <person name="Guda C."/>
            <person name="Hadaegh A."/>
            <person name="Iglesias-Rodriguez M.D."/>
            <person name="Jenkins J."/>
            <person name="Jones B.M."/>
            <person name="Lawson T."/>
            <person name="Leese F."/>
            <person name="Lindquist E."/>
            <person name="Lobanov A."/>
            <person name="Lomsadze A."/>
            <person name="Malik S.B."/>
            <person name="Marsh M.E."/>
            <person name="Mackinder L."/>
            <person name="Mock T."/>
            <person name="Mueller-Roeber B."/>
            <person name="Pagarete A."/>
            <person name="Parker M."/>
            <person name="Probert I."/>
            <person name="Quesneville H."/>
            <person name="Raines C."/>
            <person name="Rensing S.A."/>
            <person name="Riano-Pachon D.M."/>
            <person name="Richier S."/>
            <person name="Rokitta S."/>
            <person name="Shiraiwa Y."/>
            <person name="Soanes D.M."/>
            <person name="van der Giezen M."/>
            <person name="Wahlund T.M."/>
            <person name="Williams B."/>
            <person name="Wilson W."/>
            <person name="Wolfe G."/>
            <person name="Wurch L.L."/>
        </authorList>
    </citation>
    <scope>NUCLEOTIDE SEQUENCE</scope>
</reference>
<accession>A0A0D3KQ29</accession>
<proteinExistence type="predicted"/>
<reference evidence="2" key="2">
    <citation type="submission" date="2024-10" db="UniProtKB">
        <authorList>
            <consortium name="EnsemblProtists"/>
        </authorList>
    </citation>
    <scope>IDENTIFICATION</scope>
</reference>
<dbReference type="PANTHER" id="PTHR23088:SF27">
    <property type="entry name" value="DEAMINATED GLUTATHIONE AMIDASE"/>
    <property type="match status" value="1"/>
</dbReference>